<dbReference type="OrthoDB" id="9814110at2"/>
<dbReference type="InterPro" id="IPR029044">
    <property type="entry name" value="Nucleotide-diphossugar_trans"/>
</dbReference>
<feature type="domain" description="Nucleotidyl transferase" evidence="1">
    <location>
        <begin position="3"/>
        <end position="231"/>
    </location>
</feature>
<dbReference type="Pfam" id="PF00483">
    <property type="entry name" value="NTP_transferase"/>
    <property type="match status" value="1"/>
</dbReference>
<organism evidence="2 3">
    <name type="scientific">Inquilinus limosus</name>
    <dbReference type="NCBI Taxonomy" id="171674"/>
    <lineage>
        <taxon>Bacteria</taxon>
        <taxon>Pseudomonadati</taxon>
        <taxon>Pseudomonadota</taxon>
        <taxon>Alphaproteobacteria</taxon>
        <taxon>Rhodospirillales</taxon>
        <taxon>Rhodospirillaceae</taxon>
        <taxon>Inquilinus</taxon>
    </lineage>
</organism>
<dbReference type="EMBL" id="NHON01000049">
    <property type="protein sequence ID" value="OWJ64813.1"/>
    <property type="molecule type" value="Genomic_DNA"/>
</dbReference>
<dbReference type="Proteomes" id="UP000196655">
    <property type="component" value="Unassembled WGS sequence"/>
</dbReference>
<proteinExistence type="predicted"/>
<reference evidence="3" key="1">
    <citation type="submission" date="2017-05" db="EMBL/GenBank/DDBJ databases">
        <authorList>
            <person name="Macchi M."/>
            <person name="Festa S."/>
            <person name="Coppotelli B.M."/>
            <person name="Morelli I.S."/>
        </authorList>
    </citation>
    <scope>NUCLEOTIDE SEQUENCE [LARGE SCALE GENOMIC DNA]</scope>
    <source>
        <strain evidence="3">I</strain>
    </source>
</reference>
<evidence type="ECO:0000259" key="1">
    <source>
        <dbReference type="Pfam" id="PF00483"/>
    </source>
</evidence>
<dbReference type="Gene3D" id="3.90.550.10">
    <property type="entry name" value="Spore Coat Polysaccharide Biosynthesis Protein SpsA, Chain A"/>
    <property type="match status" value="1"/>
</dbReference>
<keyword evidence="2" id="KW-0808">Transferase</keyword>
<name>A0A211ZHV3_9PROT</name>
<keyword evidence="2" id="KW-0548">Nucleotidyltransferase</keyword>
<dbReference type="GO" id="GO:0047343">
    <property type="term" value="F:glucose-1-phosphate cytidylyltransferase activity"/>
    <property type="evidence" value="ECO:0007669"/>
    <property type="project" value="InterPro"/>
</dbReference>
<keyword evidence="3" id="KW-1185">Reference proteome</keyword>
<dbReference type="InterPro" id="IPR005835">
    <property type="entry name" value="NTP_transferase_dom"/>
</dbReference>
<protein>
    <submittedName>
        <fullName evidence="2">Glucose-1-phosphate cytidylyltransferase</fullName>
    </submittedName>
</protein>
<gene>
    <name evidence="2" type="ORF">BWR60_22810</name>
</gene>
<dbReference type="PANTHER" id="PTHR47183">
    <property type="entry name" value="GLUCOSE-1-PHOSPHATE CYTIDYLYLTRANSFERASE-RELATED"/>
    <property type="match status" value="1"/>
</dbReference>
<sequence length="269" mass="31304">MKVVLFCGGLGTRIREYSENIPKPMIPIGHQPILWHVMQYYRQYGHADFVLCLGYKANIIKDFFLNYRPQNFADCVISGFGANVELLSEPDKDWRVTLIDTGIWRNIGERLWAVRDQVRDEEIFLANYSDGLTNCDLDDMIDRFRKSGKIACFMAVRPPLTYHLADIDKDGEVQGIRSSDCSDIWINGGYFLFRREIFDFMREGEELVLEPFRRLIEANQLMAYKHEGFWRSMDTLKDRQALEDLVEQGKMPWRGLSPAKDKAKTLVLA</sequence>
<dbReference type="AlphaFoldDB" id="A0A211ZHV3"/>
<dbReference type="SUPFAM" id="SSF53448">
    <property type="entry name" value="Nucleotide-diphospho-sugar transferases"/>
    <property type="match status" value="1"/>
</dbReference>
<dbReference type="CDD" id="cd02524">
    <property type="entry name" value="G1P_cytidylyltransferase"/>
    <property type="match status" value="1"/>
</dbReference>
<evidence type="ECO:0000313" key="2">
    <source>
        <dbReference type="EMBL" id="OWJ64813.1"/>
    </source>
</evidence>
<dbReference type="PANTHER" id="PTHR47183:SF3">
    <property type="entry name" value="TRANSFERASE"/>
    <property type="match status" value="1"/>
</dbReference>
<comment type="caution">
    <text evidence="2">The sequence shown here is derived from an EMBL/GenBank/DDBJ whole genome shotgun (WGS) entry which is preliminary data.</text>
</comment>
<dbReference type="InterPro" id="IPR013446">
    <property type="entry name" value="G1P_cyt_trans-like"/>
</dbReference>
<dbReference type="RefSeq" id="WP_088153330.1">
    <property type="nucleotide sequence ID" value="NZ_NHON01000049.1"/>
</dbReference>
<accession>A0A211ZHV3</accession>
<evidence type="ECO:0000313" key="3">
    <source>
        <dbReference type="Proteomes" id="UP000196655"/>
    </source>
</evidence>
<dbReference type="STRING" id="1122125.GCA_000423185_06874"/>